<protein>
    <recommendedName>
        <fullName evidence="14">DUF221-domain-containing protein</fullName>
    </recommendedName>
</protein>
<evidence type="ECO:0000313" key="13">
    <source>
        <dbReference type="Proteomes" id="UP000265703"/>
    </source>
</evidence>
<evidence type="ECO:0008006" key="14">
    <source>
        <dbReference type="Google" id="ProtNLM"/>
    </source>
</evidence>
<keyword evidence="6 8" id="KW-0472">Membrane</keyword>
<evidence type="ECO:0000256" key="3">
    <source>
        <dbReference type="ARBA" id="ARBA00022448"/>
    </source>
</evidence>
<keyword evidence="3" id="KW-0813">Transport</keyword>
<dbReference type="InterPro" id="IPR032880">
    <property type="entry name" value="CSC1/OSCA1-like_N"/>
</dbReference>
<dbReference type="GO" id="GO:0005886">
    <property type="term" value="C:plasma membrane"/>
    <property type="evidence" value="ECO:0007669"/>
    <property type="project" value="TreeGrafter"/>
</dbReference>
<evidence type="ECO:0000256" key="8">
    <source>
        <dbReference type="SAM" id="Phobius"/>
    </source>
</evidence>
<feature type="transmembrane region" description="Helical" evidence="8">
    <location>
        <begin position="47"/>
        <end position="68"/>
    </location>
</feature>
<name>A0A397THQ0_9GLOM</name>
<evidence type="ECO:0000256" key="4">
    <source>
        <dbReference type="ARBA" id="ARBA00022692"/>
    </source>
</evidence>
<comment type="caution">
    <text evidence="12">The sequence shown here is derived from an EMBL/GenBank/DDBJ whole genome shotgun (WGS) entry which is preliminary data.</text>
</comment>
<feature type="domain" description="CSC1/OSCA1-like N-terminal transmembrane" evidence="10">
    <location>
        <begin position="43"/>
        <end position="199"/>
    </location>
</feature>
<feature type="domain" description="CSC1/OSCA1-like cytosolic" evidence="11">
    <location>
        <begin position="221"/>
        <end position="413"/>
    </location>
</feature>
<feature type="transmembrane region" description="Helical" evidence="8">
    <location>
        <begin position="647"/>
        <end position="666"/>
    </location>
</feature>
<keyword evidence="4 8" id="KW-0812">Transmembrane</keyword>
<evidence type="ECO:0000256" key="7">
    <source>
        <dbReference type="SAM" id="MobiDB-lite"/>
    </source>
</evidence>
<dbReference type="InterPro" id="IPR003864">
    <property type="entry name" value="CSC1/OSCA1-like_7TM"/>
</dbReference>
<feature type="transmembrane region" description="Helical" evidence="8">
    <location>
        <begin position="482"/>
        <end position="501"/>
    </location>
</feature>
<feature type="transmembrane region" description="Helical" evidence="8">
    <location>
        <begin position="703"/>
        <end position="722"/>
    </location>
</feature>
<evidence type="ECO:0000259" key="10">
    <source>
        <dbReference type="Pfam" id="PF13967"/>
    </source>
</evidence>
<feature type="domain" description="CSC1/OSCA1-like 7TM region" evidence="9">
    <location>
        <begin position="426"/>
        <end position="696"/>
    </location>
</feature>
<dbReference type="OrthoDB" id="1689567at2759"/>
<evidence type="ECO:0000259" key="9">
    <source>
        <dbReference type="Pfam" id="PF02714"/>
    </source>
</evidence>
<evidence type="ECO:0000256" key="1">
    <source>
        <dbReference type="ARBA" id="ARBA00004141"/>
    </source>
</evidence>
<feature type="region of interest" description="Disordered" evidence="7">
    <location>
        <begin position="874"/>
        <end position="893"/>
    </location>
</feature>
<gene>
    <name evidence="12" type="ORF">C1645_756070</name>
</gene>
<sequence>MVKSYESEISMSSTDQFILDISPLESNGTTGDIRKDASKTLLLTTQLAFALLIGAICFLLFCFLRARWSVMYAPRSRLSSLAPKPLPNTFFGWIGPLFKRPESEVLNSVGLDAAVLLSFFRMSYKLFAFCGFFALVILSPIKIYNFLPGTGKGGDNNVFEPNSTDPTNPDNPHESSEMLISYMIFTWVFSLATYYFTFYNYREFSEVRHDYYLKWKDTITARSVIVTVIPNDLQTDDALKNFYGSLDLGNVENATVYRKVRKLRHAIEQRAQYLRKLEEAYAEYLGNPCDDPNYYPEEVTKEFEKALEEDPSSVNARTAAVLEKVKAKRPTIRSGFLGIIGKKVDKISYYTDLFVYYDQLVKRGRNGAYISSSTGFVTFKDITSAQLAAQILLYPEPFQCSTELAPEPRDVFWFKLNIRKREMLARDVLVNCLVALLVFTWTVPSTLVASLLNLDTLKKISPWLEKFAEKNEILKGLIQGPLPTLALVILNAIIPIVMEFLSKLQAFKSRSAIEASTFAKYFFFLLINILLVFTVVTWLGAFKEIAENPTEIPIKLAKTLPRVAPFFINYIVLQGIGLYPFRILMFKDIAMACLLRIIFANTPRDFAESSTPQLIDYGQELPPIVLIFILVLVYSSLTPIILLFGTIYFLFGYMCYKYLLLFVYFHPYESAGLSWPKIFRRIVVGLYIFQLLMIGYLSLRKSFYLSVSLMPLLVITAIYYYYVNEAYDRSSAFLPLSLLREDQKTAPTNTTDVNFKPKSQKSVASSDTSGEITASTSLMSANNENGKKEQGHSQRDILDDDLYHAAPDLYTNYSQPPMTLYNGILNTGMRDYSPPELKGTLPWIWLPVKRTNQEIENGGFIKKLLGMNGIQSTVDSNQQAGSSNSSSGQYGAVGTSEPIAEHVVDPEQVIVSTGVPSTTFARPQNTLSKPQKRRSKVDEFGEFAGKNFS</sequence>
<feature type="compositionally biased region" description="Polar residues" evidence="7">
    <location>
        <begin position="760"/>
        <end position="770"/>
    </location>
</feature>
<comment type="similarity">
    <text evidence="2">Belongs to the CSC1 (TC 1.A.17) family.</text>
</comment>
<organism evidence="12 13">
    <name type="scientific">Glomus cerebriforme</name>
    <dbReference type="NCBI Taxonomy" id="658196"/>
    <lineage>
        <taxon>Eukaryota</taxon>
        <taxon>Fungi</taxon>
        <taxon>Fungi incertae sedis</taxon>
        <taxon>Mucoromycota</taxon>
        <taxon>Glomeromycotina</taxon>
        <taxon>Glomeromycetes</taxon>
        <taxon>Glomerales</taxon>
        <taxon>Glomeraceae</taxon>
        <taxon>Glomus</taxon>
    </lineage>
</organism>
<dbReference type="GO" id="GO:0005227">
    <property type="term" value="F:calcium-activated cation channel activity"/>
    <property type="evidence" value="ECO:0007669"/>
    <property type="project" value="InterPro"/>
</dbReference>
<evidence type="ECO:0000259" key="11">
    <source>
        <dbReference type="Pfam" id="PF14703"/>
    </source>
</evidence>
<dbReference type="Pfam" id="PF14703">
    <property type="entry name" value="PHM7_cyt"/>
    <property type="match status" value="1"/>
</dbReference>
<feature type="transmembrane region" description="Helical" evidence="8">
    <location>
        <begin position="562"/>
        <end position="581"/>
    </location>
</feature>
<dbReference type="InterPro" id="IPR027815">
    <property type="entry name" value="CSC1/OSCA1-like_cyt"/>
</dbReference>
<dbReference type="Pfam" id="PF13967">
    <property type="entry name" value="RSN1_TM"/>
    <property type="match status" value="1"/>
</dbReference>
<feature type="compositionally biased region" description="Low complexity" evidence="7">
    <location>
        <begin position="876"/>
        <end position="892"/>
    </location>
</feature>
<dbReference type="InterPro" id="IPR045122">
    <property type="entry name" value="Csc1-like"/>
</dbReference>
<dbReference type="Proteomes" id="UP000265703">
    <property type="component" value="Unassembled WGS sequence"/>
</dbReference>
<dbReference type="AlphaFoldDB" id="A0A397THQ0"/>
<comment type="subcellular location">
    <subcellularLocation>
        <location evidence="1">Membrane</location>
        <topology evidence="1">Multi-pass membrane protein</topology>
    </subcellularLocation>
</comment>
<dbReference type="EMBL" id="QKYT01000052">
    <property type="protein sequence ID" value="RIA95977.1"/>
    <property type="molecule type" value="Genomic_DNA"/>
</dbReference>
<evidence type="ECO:0000256" key="5">
    <source>
        <dbReference type="ARBA" id="ARBA00022989"/>
    </source>
</evidence>
<feature type="transmembrane region" description="Helical" evidence="8">
    <location>
        <begin position="678"/>
        <end position="697"/>
    </location>
</feature>
<reference evidence="12 13" key="1">
    <citation type="submission" date="2018-06" db="EMBL/GenBank/DDBJ databases">
        <title>Comparative genomics reveals the genomic features of Rhizophagus irregularis, R. cerebriforme, R. diaphanum and Gigaspora rosea, and their symbiotic lifestyle signature.</title>
        <authorList>
            <person name="Morin E."/>
            <person name="San Clemente H."/>
            <person name="Chen E.C.H."/>
            <person name="De La Providencia I."/>
            <person name="Hainaut M."/>
            <person name="Kuo A."/>
            <person name="Kohler A."/>
            <person name="Murat C."/>
            <person name="Tang N."/>
            <person name="Roy S."/>
            <person name="Loubradou J."/>
            <person name="Henrissat B."/>
            <person name="Grigoriev I.V."/>
            <person name="Corradi N."/>
            <person name="Roux C."/>
            <person name="Martin F.M."/>
        </authorList>
    </citation>
    <scope>NUCLEOTIDE SEQUENCE [LARGE SCALE GENOMIC DNA]</scope>
    <source>
        <strain evidence="12 13">DAOM 227022</strain>
    </source>
</reference>
<evidence type="ECO:0000313" key="12">
    <source>
        <dbReference type="EMBL" id="RIA95977.1"/>
    </source>
</evidence>
<evidence type="ECO:0000256" key="6">
    <source>
        <dbReference type="ARBA" id="ARBA00023136"/>
    </source>
</evidence>
<feature type="transmembrane region" description="Helical" evidence="8">
    <location>
        <begin position="621"/>
        <end position="641"/>
    </location>
</feature>
<feature type="transmembrane region" description="Helical" evidence="8">
    <location>
        <begin position="179"/>
        <end position="198"/>
    </location>
</feature>
<accession>A0A397THQ0</accession>
<evidence type="ECO:0000256" key="2">
    <source>
        <dbReference type="ARBA" id="ARBA00007779"/>
    </source>
</evidence>
<dbReference type="Pfam" id="PF02714">
    <property type="entry name" value="RSN1_7TM"/>
    <property type="match status" value="1"/>
</dbReference>
<feature type="transmembrane region" description="Helical" evidence="8">
    <location>
        <begin position="521"/>
        <end position="542"/>
    </location>
</feature>
<feature type="transmembrane region" description="Helical" evidence="8">
    <location>
        <begin position="428"/>
        <end position="452"/>
    </location>
</feature>
<dbReference type="PANTHER" id="PTHR13018">
    <property type="entry name" value="PROBABLE MEMBRANE PROTEIN DUF221-RELATED"/>
    <property type="match status" value="1"/>
</dbReference>
<dbReference type="PANTHER" id="PTHR13018:SF5">
    <property type="entry name" value="RE44586P"/>
    <property type="match status" value="1"/>
</dbReference>
<feature type="compositionally biased region" description="Polar residues" evidence="7">
    <location>
        <begin position="914"/>
        <end position="929"/>
    </location>
</feature>
<keyword evidence="5 8" id="KW-1133">Transmembrane helix</keyword>
<proteinExistence type="inferred from homology"/>
<keyword evidence="13" id="KW-1185">Reference proteome</keyword>
<feature type="region of interest" description="Disordered" evidence="7">
    <location>
        <begin position="914"/>
        <end position="949"/>
    </location>
</feature>
<feature type="transmembrane region" description="Helical" evidence="8">
    <location>
        <begin position="126"/>
        <end position="147"/>
    </location>
</feature>
<feature type="region of interest" description="Disordered" evidence="7">
    <location>
        <begin position="748"/>
        <end position="770"/>
    </location>
</feature>